<accession>A0A0A8Y3X4</accession>
<sequence length="62" mass="6838">MPSLQVTGLLVTATYIFLNFSSGLHPRQGKLRRHLLGSASEGGSRFRLCQTTCAQRAVMMNK</sequence>
<organism evidence="2">
    <name type="scientific">Arundo donax</name>
    <name type="common">Giant reed</name>
    <name type="synonym">Donax arundinaceus</name>
    <dbReference type="NCBI Taxonomy" id="35708"/>
    <lineage>
        <taxon>Eukaryota</taxon>
        <taxon>Viridiplantae</taxon>
        <taxon>Streptophyta</taxon>
        <taxon>Embryophyta</taxon>
        <taxon>Tracheophyta</taxon>
        <taxon>Spermatophyta</taxon>
        <taxon>Magnoliopsida</taxon>
        <taxon>Liliopsida</taxon>
        <taxon>Poales</taxon>
        <taxon>Poaceae</taxon>
        <taxon>PACMAD clade</taxon>
        <taxon>Arundinoideae</taxon>
        <taxon>Arundineae</taxon>
        <taxon>Arundo</taxon>
    </lineage>
</organism>
<keyword evidence="1" id="KW-1133">Transmembrane helix</keyword>
<feature type="transmembrane region" description="Helical" evidence="1">
    <location>
        <begin position="6"/>
        <end position="24"/>
    </location>
</feature>
<evidence type="ECO:0000256" key="1">
    <source>
        <dbReference type="SAM" id="Phobius"/>
    </source>
</evidence>
<reference evidence="2" key="1">
    <citation type="submission" date="2014-09" db="EMBL/GenBank/DDBJ databases">
        <authorList>
            <person name="Magalhaes I.L.F."/>
            <person name="Oliveira U."/>
            <person name="Santos F.R."/>
            <person name="Vidigal T.H.D.A."/>
            <person name="Brescovit A.D."/>
            <person name="Santos A.J."/>
        </authorList>
    </citation>
    <scope>NUCLEOTIDE SEQUENCE</scope>
    <source>
        <tissue evidence="2">Shoot tissue taken approximately 20 cm above the soil surface</tissue>
    </source>
</reference>
<name>A0A0A8Y3X4_ARUDO</name>
<protein>
    <submittedName>
        <fullName evidence="2">Uncharacterized protein</fullName>
    </submittedName>
</protein>
<keyword evidence="1" id="KW-0472">Membrane</keyword>
<proteinExistence type="predicted"/>
<dbReference type="AlphaFoldDB" id="A0A0A8Y3X4"/>
<reference evidence="2" key="2">
    <citation type="journal article" date="2015" name="Data Brief">
        <title>Shoot transcriptome of the giant reed, Arundo donax.</title>
        <authorList>
            <person name="Barrero R.A."/>
            <person name="Guerrero F.D."/>
            <person name="Moolhuijzen P."/>
            <person name="Goolsby J.A."/>
            <person name="Tidwell J."/>
            <person name="Bellgard S.E."/>
            <person name="Bellgard M.I."/>
        </authorList>
    </citation>
    <scope>NUCLEOTIDE SEQUENCE</scope>
    <source>
        <tissue evidence="2">Shoot tissue taken approximately 20 cm above the soil surface</tissue>
    </source>
</reference>
<keyword evidence="1" id="KW-0812">Transmembrane</keyword>
<evidence type="ECO:0000313" key="2">
    <source>
        <dbReference type="EMBL" id="JAD21046.1"/>
    </source>
</evidence>
<dbReference type="EMBL" id="GBRH01276849">
    <property type="protein sequence ID" value="JAD21046.1"/>
    <property type="molecule type" value="Transcribed_RNA"/>
</dbReference>